<sequence>MDTFAAEDRYALQGTRLAVERARLPADVLADFREWVLVGLFCRGRDKISDYFFDVCRYEGVEDIENESDVFGSYLAHEFDRYLRTDGVRFASRFRPVVKPRAPEPVTTRQPSPVGPALPPWMVKELRSQGLVVASVEDIESGVWRESGLVATHDDSVTVVSSQGDSTPQVFTPATLRSVDVYPLEFDEGRYALPPSRFEEGRYAVPPDKLPAPLILDGVDWSNPRVQFCRGAAVAFVEAGEVQPGAGPPFRAKFSGGGGVSTRVPARARRPPVSIEGADSDVPGGGHYGMRAVVADDHYRESLHELGEAPSMNTLLNWIKLAGSRGYSGGLDLFAEFDPTASGPYPRRFYCRRRRDAPVRVKDLLGNWRGKSATLDAGPLPEW</sequence>
<protein>
    <submittedName>
        <fullName evidence="2">Uncharacterized protein</fullName>
    </submittedName>
</protein>
<name>A0AAU6QEH8_9VIRU</name>
<organism evidence="2">
    <name type="scientific">Fusarium oxysporum alternavirus 1-FOM</name>
    <dbReference type="NCBI Taxonomy" id="3137743"/>
    <lineage>
        <taxon>Viruses</taxon>
        <taxon>Riboviria</taxon>
        <taxon>Orthornavirae</taxon>
        <taxon>Duplornaviricota</taxon>
        <taxon>Chrymotiviricetes</taxon>
        <taxon>Ghabrivirales</taxon>
        <taxon>Gammatotivirineae</taxon>
        <taxon>Alternaviridae</taxon>
        <taxon>Alternavirus</taxon>
    </lineage>
</organism>
<accession>A0AAU6QEH8</accession>
<reference evidence="2" key="2">
    <citation type="submission" date="2024-03" db="EMBL/GenBank/DDBJ databases">
        <authorList>
            <person name="Wu X."/>
            <person name="Hua H."/>
        </authorList>
    </citation>
    <scope>NUCLEOTIDE SEQUENCE</scope>
    <source>
        <strain evidence="2">T-BJ17</strain>
    </source>
</reference>
<feature type="region of interest" description="Disordered" evidence="1">
    <location>
        <begin position="248"/>
        <end position="267"/>
    </location>
</feature>
<reference evidence="2" key="1">
    <citation type="journal article" date="2024" name="Viruses">
        <title>A Novel Strain of Fusarium oxysporum Alternavirus 1 Isolated from Fusarium oxysporum f. sp. melonis Strain T-BJ17 Confers Hypovirulence and Increases the Sensitivity of Its Host Fungus to Difenoconazole and Pydiflumetofen.</title>
        <authorList>
            <person name="Hua H."/>
            <person name="Zhang X."/>
            <person name="Liu L."/>
            <person name="Wu X."/>
        </authorList>
    </citation>
    <scope>NUCLEOTIDE SEQUENCE</scope>
    <source>
        <strain evidence="2">T-BJ17</strain>
    </source>
</reference>
<proteinExistence type="predicted"/>
<evidence type="ECO:0000256" key="1">
    <source>
        <dbReference type="SAM" id="MobiDB-lite"/>
    </source>
</evidence>
<dbReference type="EMBL" id="PP482556">
    <property type="protein sequence ID" value="WYV95584.1"/>
    <property type="molecule type" value="Genomic_RNA"/>
</dbReference>
<evidence type="ECO:0000313" key="2">
    <source>
        <dbReference type="EMBL" id="WYV95584.1"/>
    </source>
</evidence>